<organism evidence="4 5">
    <name type="scientific">Bursaphelenchus okinawaensis</name>
    <dbReference type="NCBI Taxonomy" id="465554"/>
    <lineage>
        <taxon>Eukaryota</taxon>
        <taxon>Metazoa</taxon>
        <taxon>Ecdysozoa</taxon>
        <taxon>Nematoda</taxon>
        <taxon>Chromadorea</taxon>
        <taxon>Rhabditida</taxon>
        <taxon>Tylenchina</taxon>
        <taxon>Tylenchomorpha</taxon>
        <taxon>Aphelenchoidea</taxon>
        <taxon>Aphelenchoididae</taxon>
        <taxon>Bursaphelenchus</taxon>
    </lineage>
</organism>
<dbReference type="EMBL" id="CAJFCW020000006">
    <property type="protein sequence ID" value="CAG9128688.1"/>
    <property type="molecule type" value="Genomic_DNA"/>
</dbReference>
<dbReference type="AlphaFoldDB" id="A0A811LS87"/>
<dbReference type="GO" id="GO:0006260">
    <property type="term" value="P:DNA replication"/>
    <property type="evidence" value="ECO:0007669"/>
    <property type="project" value="UniProtKB-KW"/>
</dbReference>
<evidence type="ECO:0000313" key="4">
    <source>
        <dbReference type="EMBL" id="CAD5231305.1"/>
    </source>
</evidence>
<dbReference type="Pfam" id="PF09724">
    <property type="entry name" value="Dcc1"/>
    <property type="match status" value="1"/>
</dbReference>
<evidence type="ECO:0000313" key="5">
    <source>
        <dbReference type="Proteomes" id="UP000614601"/>
    </source>
</evidence>
<dbReference type="InterPro" id="IPR019128">
    <property type="entry name" value="Dcc1"/>
</dbReference>
<accession>A0A811LS87</accession>
<dbReference type="PANTHER" id="PTHR13395">
    <property type="entry name" value="SISTER CHROMATID COHESION PROTEIN DCC1-RELATED"/>
    <property type="match status" value="1"/>
</dbReference>
<keyword evidence="3" id="KW-0235">DNA replication</keyword>
<dbReference type="PANTHER" id="PTHR13395:SF6">
    <property type="entry name" value="SISTER CHROMATID COHESION PROTEIN DCC1"/>
    <property type="match status" value="1"/>
</dbReference>
<dbReference type="Proteomes" id="UP000614601">
    <property type="component" value="Unassembled WGS sequence"/>
</dbReference>
<dbReference type="GO" id="GO:0034088">
    <property type="term" value="P:maintenance of mitotic sister chromatid cohesion"/>
    <property type="evidence" value="ECO:0007669"/>
    <property type="project" value="TreeGrafter"/>
</dbReference>
<dbReference type="OrthoDB" id="5199543at2759"/>
<dbReference type="EMBL" id="CAJFDH010000006">
    <property type="protein sequence ID" value="CAD5231305.1"/>
    <property type="molecule type" value="Genomic_DNA"/>
</dbReference>
<comment type="similarity">
    <text evidence="1">Belongs to the DCC1 family.</text>
</comment>
<protein>
    <recommendedName>
        <fullName evidence="2">Sister chromatid cohesion protein DCC1</fullName>
    </recommendedName>
</protein>
<keyword evidence="5" id="KW-1185">Reference proteome</keyword>
<sequence>MDKSNSDEMTESTVLTRVAQATSGGRSRDVSISNPVDKFVFSDSFLEESYKLIEVSNEVFNYVINGGEPLSLHEFCLRIALSMEQTEEKLKCYPIFEFNGSVFMLDDTGRRELFRRLVDFIDDYMKSGGDTSHLRRRSMVASDILNEVSTFYSLDVAESLINWVFHMFFELNDDNTTYCINRVRLCRELSYLTLKNTTNYVSFDEFEKEVLVQLPAVINFDEACLKGIAHIKTLKNKQRQLMYLNSNDMPLDIDQRLKILFRISRTWSTEDMAEYFKDFLGSSETLLKLLTNKIRVSQKEGKQFIHPL</sequence>
<name>A0A811LS87_9BILA</name>
<dbReference type="GO" id="GO:0000785">
    <property type="term" value="C:chromatin"/>
    <property type="evidence" value="ECO:0007669"/>
    <property type="project" value="TreeGrafter"/>
</dbReference>
<reference evidence="4" key="1">
    <citation type="submission" date="2020-09" db="EMBL/GenBank/DDBJ databases">
        <authorList>
            <person name="Kikuchi T."/>
        </authorList>
    </citation>
    <scope>NUCLEOTIDE SEQUENCE</scope>
    <source>
        <strain evidence="4">SH1</strain>
    </source>
</reference>
<evidence type="ECO:0000256" key="1">
    <source>
        <dbReference type="ARBA" id="ARBA00007017"/>
    </source>
</evidence>
<evidence type="ECO:0000256" key="2">
    <source>
        <dbReference type="ARBA" id="ARBA00017682"/>
    </source>
</evidence>
<dbReference type="GO" id="GO:0031390">
    <property type="term" value="C:Ctf18 RFC-like complex"/>
    <property type="evidence" value="ECO:0007669"/>
    <property type="project" value="InterPro"/>
</dbReference>
<comment type="caution">
    <text evidence="4">The sequence shown here is derived from an EMBL/GenBank/DDBJ whole genome shotgun (WGS) entry which is preliminary data.</text>
</comment>
<dbReference type="GO" id="GO:0000775">
    <property type="term" value="C:chromosome, centromeric region"/>
    <property type="evidence" value="ECO:0007669"/>
    <property type="project" value="TreeGrafter"/>
</dbReference>
<gene>
    <name evidence="4" type="ORF">BOKJ2_LOCUS14575</name>
</gene>
<dbReference type="Proteomes" id="UP000783686">
    <property type="component" value="Unassembled WGS sequence"/>
</dbReference>
<evidence type="ECO:0000256" key="3">
    <source>
        <dbReference type="ARBA" id="ARBA00022705"/>
    </source>
</evidence>
<proteinExistence type="inferred from homology"/>